<organism evidence="1 2">
    <name type="scientific">Subtercola lobariae</name>
    <dbReference type="NCBI Taxonomy" id="1588641"/>
    <lineage>
        <taxon>Bacteria</taxon>
        <taxon>Bacillati</taxon>
        <taxon>Actinomycetota</taxon>
        <taxon>Actinomycetes</taxon>
        <taxon>Micrococcales</taxon>
        <taxon>Microbacteriaceae</taxon>
        <taxon>Subtercola</taxon>
    </lineage>
</organism>
<dbReference type="EMBL" id="BMGP01000006">
    <property type="protein sequence ID" value="GGF35500.1"/>
    <property type="molecule type" value="Genomic_DNA"/>
</dbReference>
<gene>
    <name evidence="1" type="ORF">GCM10011399_30640</name>
</gene>
<evidence type="ECO:0008006" key="3">
    <source>
        <dbReference type="Google" id="ProtNLM"/>
    </source>
</evidence>
<dbReference type="Proteomes" id="UP000598775">
    <property type="component" value="Unassembled WGS sequence"/>
</dbReference>
<dbReference type="AlphaFoldDB" id="A0A917BCT4"/>
<comment type="caution">
    <text evidence="1">The sequence shown here is derived from an EMBL/GenBank/DDBJ whole genome shotgun (WGS) entry which is preliminary data.</text>
</comment>
<name>A0A917BCT4_9MICO</name>
<reference evidence="1 2" key="1">
    <citation type="journal article" date="2014" name="Int. J. Syst. Evol. Microbiol.">
        <title>Complete genome sequence of Corynebacterium casei LMG S-19264T (=DSM 44701T), isolated from a smear-ripened cheese.</title>
        <authorList>
            <consortium name="US DOE Joint Genome Institute (JGI-PGF)"/>
            <person name="Walter F."/>
            <person name="Albersmeier A."/>
            <person name="Kalinowski J."/>
            <person name="Ruckert C."/>
        </authorList>
    </citation>
    <scope>NUCLEOTIDE SEQUENCE [LARGE SCALE GENOMIC DNA]</scope>
    <source>
        <strain evidence="1 2">CGMCC 1.12976</strain>
    </source>
</reference>
<keyword evidence="2" id="KW-1185">Reference proteome</keyword>
<protein>
    <recommendedName>
        <fullName evidence="3">HIRAN domain-containing protein</fullName>
    </recommendedName>
</protein>
<evidence type="ECO:0000313" key="1">
    <source>
        <dbReference type="EMBL" id="GGF35500.1"/>
    </source>
</evidence>
<evidence type="ECO:0000313" key="2">
    <source>
        <dbReference type="Proteomes" id="UP000598775"/>
    </source>
</evidence>
<sequence length="142" mass="15385">MTTSSTEPAPFGKKDVGSGKLADYRFNMLPKNTKVTLQLAGSDPFQDVISDAQGRIGSRGDLQAFVARCTADEERTDAPIAVRFFIDSRMTGVVGWVPRGLEAAVIDTLTRLETAGRTPRIPAAIVKTRHGLRVDLLLGLTR</sequence>
<accession>A0A917BCT4</accession>
<proteinExistence type="predicted"/>
<dbReference type="RefSeq" id="WP_188679796.1">
    <property type="nucleotide sequence ID" value="NZ_BMGP01000006.1"/>
</dbReference>